<dbReference type="Proteomes" id="UP001472866">
    <property type="component" value="Chromosome 15"/>
</dbReference>
<dbReference type="SUPFAM" id="SSF158694">
    <property type="entry name" value="UraD-Like"/>
    <property type="match status" value="1"/>
</dbReference>
<organism evidence="10 11">
    <name type="scientific">Chloropicon roscoffensis</name>
    <dbReference type="NCBI Taxonomy" id="1461544"/>
    <lineage>
        <taxon>Eukaryota</taxon>
        <taxon>Viridiplantae</taxon>
        <taxon>Chlorophyta</taxon>
        <taxon>Chloropicophyceae</taxon>
        <taxon>Chloropicales</taxon>
        <taxon>Chloropicaceae</taxon>
        <taxon>Chloropicon</taxon>
    </lineage>
</organism>
<evidence type="ECO:0000256" key="4">
    <source>
        <dbReference type="ARBA" id="ARBA00022631"/>
    </source>
</evidence>
<dbReference type="Gene3D" id="2.60.40.180">
    <property type="entry name" value="Transthyretin/hydroxyisourate hydrolase domain"/>
    <property type="match status" value="1"/>
</dbReference>
<gene>
    <name evidence="10" type="ORF">HKI87_15g80890</name>
</gene>
<dbReference type="InterPro" id="IPR023416">
    <property type="entry name" value="Transthyretin/HIU_hydrolase_d"/>
</dbReference>
<feature type="binding site" evidence="8">
    <location>
        <position position="238"/>
    </location>
    <ligand>
        <name>substrate</name>
    </ligand>
</feature>
<evidence type="ECO:0000313" key="10">
    <source>
        <dbReference type="EMBL" id="WZN66522.1"/>
    </source>
</evidence>
<proteinExistence type="predicted"/>
<protein>
    <submittedName>
        <fullName evidence="10">Hydroxyisourate hydrolase</fullName>
    </submittedName>
</protein>
<comment type="catalytic activity">
    <reaction evidence="1">
        <text>5-hydroxyisourate + H2O = 5-hydroxy-2-oxo-4-ureido-2,5-dihydro-1H-imidazole-5-carboxylate + H(+)</text>
        <dbReference type="Rhea" id="RHEA:23736"/>
        <dbReference type="ChEBI" id="CHEBI:15377"/>
        <dbReference type="ChEBI" id="CHEBI:15378"/>
        <dbReference type="ChEBI" id="CHEBI:18072"/>
        <dbReference type="ChEBI" id="CHEBI:58639"/>
        <dbReference type="EC" id="3.5.2.17"/>
    </reaction>
</comment>
<dbReference type="InterPro" id="IPR036817">
    <property type="entry name" value="Transthyretin/HIU_hydrolase_sf"/>
</dbReference>
<evidence type="ECO:0000256" key="3">
    <source>
        <dbReference type="ARBA" id="ARBA00004754"/>
    </source>
</evidence>
<keyword evidence="6 10" id="KW-0378">Hydrolase</keyword>
<dbReference type="GO" id="GO:0005777">
    <property type="term" value="C:peroxisome"/>
    <property type="evidence" value="ECO:0007669"/>
    <property type="project" value="TreeGrafter"/>
</dbReference>
<dbReference type="PANTHER" id="PTHR43466:SF1">
    <property type="entry name" value="2-OXO-4-HYDROXY-4-CARBOXY-5-UREIDOIMIDAZOLINE DECARBOXYLASE-RELATED"/>
    <property type="match status" value="1"/>
</dbReference>
<evidence type="ECO:0000256" key="7">
    <source>
        <dbReference type="ARBA" id="ARBA00023239"/>
    </source>
</evidence>
<keyword evidence="11" id="KW-1185">Reference proteome</keyword>
<feature type="binding site" evidence="8">
    <location>
        <position position="307"/>
    </location>
    <ligand>
        <name>substrate</name>
    </ligand>
</feature>
<dbReference type="Gene3D" id="1.10.3330.10">
    <property type="entry name" value="Oxo-4-hydroxy-4-carboxy-5-ureidoimidazoline decarboxylase"/>
    <property type="match status" value="1"/>
</dbReference>
<dbReference type="InterPro" id="IPR036778">
    <property type="entry name" value="OHCU_decarboxylase_sf"/>
</dbReference>
<dbReference type="SMART" id="SM00095">
    <property type="entry name" value="TR_THY"/>
    <property type="match status" value="1"/>
</dbReference>
<evidence type="ECO:0000256" key="8">
    <source>
        <dbReference type="PIRSR" id="PIRSR600895-51"/>
    </source>
</evidence>
<dbReference type="GO" id="GO:0019628">
    <property type="term" value="P:urate catabolic process"/>
    <property type="evidence" value="ECO:0007669"/>
    <property type="project" value="TreeGrafter"/>
</dbReference>
<keyword evidence="7" id="KW-0456">Lyase</keyword>
<dbReference type="GO" id="GO:0006144">
    <property type="term" value="P:purine nucleobase metabolic process"/>
    <property type="evidence" value="ECO:0007669"/>
    <property type="project" value="UniProtKB-KW"/>
</dbReference>
<name>A0AAX4PJY4_9CHLO</name>
<keyword evidence="5" id="KW-0210">Decarboxylase</keyword>
<reference evidence="10 11" key="1">
    <citation type="submission" date="2024-03" db="EMBL/GenBank/DDBJ databases">
        <title>Complete genome sequence of the green alga Chloropicon roscoffensis RCC1871.</title>
        <authorList>
            <person name="Lemieux C."/>
            <person name="Pombert J.-F."/>
            <person name="Otis C."/>
            <person name="Turmel M."/>
        </authorList>
    </citation>
    <scope>NUCLEOTIDE SEQUENCE [LARGE SCALE GENOMIC DNA]</scope>
    <source>
        <strain evidence="10 11">RCC1871</strain>
    </source>
</reference>
<dbReference type="Pfam" id="PF09349">
    <property type="entry name" value="OHCU_decarbox"/>
    <property type="match status" value="1"/>
</dbReference>
<evidence type="ECO:0000256" key="1">
    <source>
        <dbReference type="ARBA" id="ARBA00001043"/>
    </source>
</evidence>
<dbReference type="PANTHER" id="PTHR43466">
    <property type="entry name" value="2-OXO-4-HYDROXY-4-CARBOXY-5-UREIDOIMIDAZOLINE DECARBOXYLASE-RELATED"/>
    <property type="match status" value="1"/>
</dbReference>
<dbReference type="SUPFAM" id="SSF49472">
    <property type="entry name" value="Transthyretin (synonym: prealbumin)"/>
    <property type="match status" value="1"/>
</dbReference>
<dbReference type="InterPro" id="IPR023418">
    <property type="entry name" value="Thyroxine_BS"/>
</dbReference>
<sequence length="310" mass="34672">MEASLFNCCGSSKWSKGVAALGPFDDRAKLLEAARKVWWNDCNVTDWLEAFTAHPRIGDVSQLKEKFQATEELCSNEQSAAMASSTEATLQELKQWNDAYFDKHGFIFIIFATGKKAEEVLRALKQRHPNTASQELKYAAIEQMKITELRLAKLFPNLFPQDQGESSGEERKPGWVERTVKIAAHVTGVLRSPITSHVLDISSGRPAAGVPIRLERLMQCSEDAWDLVGEDVTNDDGRSGKLMEPSSFVASGVYRISFDTREYETTMCGGKLGFYPNASIVFEILDSQTHQHFHVPLLYSPFGYSTYRGS</sequence>
<evidence type="ECO:0000259" key="9">
    <source>
        <dbReference type="SMART" id="SM00095"/>
    </source>
</evidence>
<dbReference type="InterPro" id="IPR018020">
    <property type="entry name" value="OHCU_decarboxylase"/>
</dbReference>
<dbReference type="Pfam" id="PF00576">
    <property type="entry name" value="Transthyretin"/>
    <property type="match status" value="1"/>
</dbReference>
<dbReference type="NCBIfam" id="NF010372">
    <property type="entry name" value="PRK13798.1"/>
    <property type="match status" value="1"/>
</dbReference>
<dbReference type="CDD" id="cd05822">
    <property type="entry name" value="TLP_HIUase"/>
    <property type="match status" value="1"/>
</dbReference>
<evidence type="ECO:0000313" key="11">
    <source>
        <dbReference type="Proteomes" id="UP001472866"/>
    </source>
</evidence>
<comment type="catalytic activity">
    <reaction evidence="2">
        <text>5-hydroxy-2-oxo-4-ureido-2,5-dihydro-1H-imidazole-5-carboxylate + H(+) = (S)-allantoin + CO2</text>
        <dbReference type="Rhea" id="RHEA:26301"/>
        <dbReference type="ChEBI" id="CHEBI:15378"/>
        <dbReference type="ChEBI" id="CHEBI:15678"/>
        <dbReference type="ChEBI" id="CHEBI:16526"/>
        <dbReference type="ChEBI" id="CHEBI:58639"/>
        <dbReference type="EC" id="4.1.1.97"/>
    </reaction>
</comment>
<comment type="pathway">
    <text evidence="3">Purine metabolism; urate degradation; (S)-allantoin from urate: step 3/3.</text>
</comment>
<dbReference type="InterPro" id="IPR014306">
    <property type="entry name" value="Hydroxyisourate_hydrolase"/>
</dbReference>
<keyword evidence="4" id="KW-0659">Purine metabolism</keyword>
<dbReference type="GO" id="GO:0033971">
    <property type="term" value="F:hydroxyisourate hydrolase activity"/>
    <property type="evidence" value="ECO:0007669"/>
    <property type="project" value="UniProtKB-EC"/>
</dbReference>
<dbReference type="InterPro" id="IPR000895">
    <property type="entry name" value="Transthyretin/HIU_hydrolase"/>
</dbReference>
<feature type="binding site" evidence="8">
    <location>
        <position position="197"/>
    </location>
    <ligand>
        <name>substrate</name>
    </ligand>
</feature>
<dbReference type="PRINTS" id="PR00189">
    <property type="entry name" value="TRNSTHYRETIN"/>
</dbReference>
<dbReference type="GO" id="GO:0051997">
    <property type="term" value="F:2-oxo-4-hydroxy-4-carboxy-5-ureidoimidazoline decarboxylase activity"/>
    <property type="evidence" value="ECO:0007669"/>
    <property type="project" value="UniProtKB-EC"/>
</dbReference>
<evidence type="ECO:0000256" key="2">
    <source>
        <dbReference type="ARBA" id="ARBA00001163"/>
    </source>
</evidence>
<accession>A0AAX4PJY4</accession>
<dbReference type="AlphaFoldDB" id="A0AAX4PJY4"/>
<dbReference type="NCBIfam" id="TIGR02962">
    <property type="entry name" value="hdxy_isourate"/>
    <property type="match status" value="1"/>
</dbReference>
<evidence type="ECO:0000256" key="5">
    <source>
        <dbReference type="ARBA" id="ARBA00022793"/>
    </source>
</evidence>
<evidence type="ECO:0000256" key="6">
    <source>
        <dbReference type="ARBA" id="ARBA00022801"/>
    </source>
</evidence>
<dbReference type="PROSITE" id="PS00768">
    <property type="entry name" value="TRANSTHYRETIN_1"/>
    <property type="match status" value="1"/>
</dbReference>
<dbReference type="EMBL" id="CP151515">
    <property type="protein sequence ID" value="WZN66522.1"/>
    <property type="molecule type" value="Genomic_DNA"/>
</dbReference>
<feature type="domain" description="Transthyretin/hydroxyisourate hydrolase" evidence="9">
    <location>
        <begin position="191"/>
        <end position="309"/>
    </location>
</feature>